<evidence type="ECO:0000313" key="2">
    <source>
        <dbReference type="EMBL" id="GIH29227.1"/>
    </source>
</evidence>
<keyword evidence="1" id="KW-0472">Membrane</keyword>
<name>A0A919QHU8_9ACTN</name>
<evidence type="ECO:0000313" key="3">
    <source>
        <dbReference type="Proteomes" id="UP000640052"/>
    </source>
</evidence>
<dbReference type="Proteomes" id="UP000640052">
    <property type="component" value="Unassembled WGS sequence"/>
</dbReference>
<organism evidence="2 3">
    <name type="scientific">Acrocarpospora phusangensis</name>
    <dbReference type="NCBI Taxonomy" id="1070424"/>
    <lineage>
        <taxon>Bacteria</taxon>
        <taxon>Bacillati</taxon>
        <taxon>Actinomycetota</taxon>
        <taxon>Actinomycetes</taxon>
        <taxon>Streptosporangiales</taxon>
        <taxon>Streptosporangiaceae</taxon>
        <taxon>Acrocarpospora</taxon>
    </lineage>
</organism>
<dbReference type="EMBL" id="BOOA01000115">
    <property type="protein sequence ID" value="GIH29227.1"/>
    <property type="molecule type" value="Genomic_DNA"/>
</dbReference>
<evidence type="ECO:0000256" key="1">
    <source>
        <dbReference type="SAM" id="Phobius"/>
    </source>
</evidence>
<keyword evidence="3" id="KW-1185">Reference proteome</keyword>
<proteinExistence type="predicted"/>
<accession>A0A919QHU8</accession>
<feature type="transmembrane region" description="Helical" evidence="1">
    <location>
        <begin position="95"/>
        <end position="122"/>
    </location>
</feature>
<gene>
    <name evidence="2" type="ORF">Aph01nite_75370</name>
</gene>
<dbReference type="AlphaFoldDB" id="A0A919QHU8"/>
<keyword evidence="1" id="KW-0812">Transmembrane</keyword>
<keyword evidence="1" id="KW-1133">Transmembrane helix</keyword>
<protein>
    <submittedName>
        <fullName evidence="2">Uncharacterized protein</fullName>
    </submittedName>
</protein>
<sequence>MVAWHDGAFRPCTTSHGQRISPYDLTVWPNSPHGTSTNKSGFQVCSLGTRYSGPKKNSPSAGTEGPPFPVRTTSEVSYVRVSLRENGPNIWASEILTVPIVALCGIGLVSAILLAVILPAVWSRRAARRRAALHVLDRLVRLLRPRA</sequence>
<comment type="caution">
    <text evidence="2">The sequence shown here is derived from an EMBL/GenBank/DDBJ whole genome shotgun (WGS) entry which is preliminary data.</text>
</comment>
<reference evidence="2" key="1">
    <citation type="submission" date="2021-01" db="EMBL/GenBank/DDBJ databases">
        <title>Whole genome shotgun sequence of Acrocarpospora phusangensis NBRC 108782.</title>
        <authorList>
            <person name="Komaki H."/>
            <person name="Tamura T."/>
        </authorList>
    </citation>
    <scope>NUCLEOTIDE SEQUENCE</scope>
    <source>
        <strain evidence="2">NBRC 108782</strain>
    </source>
</reference>